<accession>A0A7R8UF77</accession>
<name>A0A7R8UF77_HERIL</name>
<keyword evidence="3 9" id="KW-0812">Transmembrane</keyword>
<feature type="transmembrane region" description="Helical" evidence="9">
    <location>
        <begin position="1011"/>
        <end position="1038"/>
    </location>
</feature>
<feature type="transmembrane region" description="Helical" evidence="9">
    <location>
        <begin position="163"/>
        <end position="188"/>
    </location>
</feature>
<dbReference type="InterPro" id="IPR017871">
    <property type="entry name" value="ABC_transporter-like_CS"/>
</dbReference>
<dbReference type="Pfam" id="PF12698">
    <property type="entry name" value="ABC2_membrane_3"/>
    <property type="match status" value="2"/>
</dbReference>
<evidence type="ECO:0000256" key="5">
    <source>
        <dbReference type="ARBA" id="ARBA00022741"/>
    </source>
</evidence>
<dbReference type="Pfam" id="PF00005">
    <property type="entry name" value="ABC_tran"/>
    <property type="match status" value="2"/>
</dbReference>
<sequence>DQSYNYTLLAYAPQSIQNDKIMVDAAATLGMQIKGFENDKAMETFMAVNHIFCGIRFNTNANQTSKKFDFTLRPQPNFPNIEADSKVGWNTASLFREKTLPGPIDGEMLPQVGGRFSYLTFGLTSIQYAISNSYIKLTAKEVGTKTDAILPDIKMQRFPYPPYVSDATLVILNILLALIFLLCFVYPVSQTTKHVTGEKEKQLTETMKIMGLRTAHHWTSWFTTTFVLRLIVIVIIVILIKSPICNETGVLPASSGVVLFLFLLCYSASMITFSFLISAFFNKSSVASSVASAVWFLFYIPSTLTLGKYFTSIKWLSSALCLFMNTSMTLGVKSIIMWETKIDGVQFYNIMSSPGGKDTLSVGFTMIMLLVDAILYMLLTIYVEKVFPGEYGFKEPWYFCFKVDYWLPKRTQWETLHDEASLNNYDDPDRFENDPATVNKKAGVQIRNLRKTFGDKIAVAGLSLDMYENEITVLLGHNGAGKTTTISMITGFLMPTRGTIRVNNLDTSTHMSEVRKTLGVCPQHNILFDTLTVQEHIIFYGRLKGLRPSQISAEIDKYLQILQLEDKRHEQSQNLSGGMKRKLSLVVALCGGSKVVLCDEPSSGMDPEARRALWNLLETEKNGRTILLTTHFMDEADVLGDRIAIMSGGTLACSGTPFFLKKKFGTGYQLICNRNPTCDEDKVTALIRKYIPDALIKSNVGTELSYSLPEIYVPQFEPMLSELEASQERLGLSGYGISMTTLEDVFMKTGSEVHKSDTMYGTVDNSPEVALDYGNDLVADRKRCCYQWRAMFYKKIICMQRSWIICLIQVLFPLLMLILIAKDKVFDSKPDLPPLKISLDNYGRTYTLLANPENSKLGTAYETLFSKKHQLVRTSKSMMDALNDLDRKTTTFSKASNYLAAATTTDTEGTAWFNHEAMHTIPLSLNLIQNAVARKILGDTTDIQVSVHPLPYVLGQKPDEELGFFKGFQFASSFAFTIPIVSALFVMFVVKERVSKCKHLQSLGGVKPLSYWLSHLTLDMSLYLLIAIGVVVVCAIFQVENFSSSESLALLFMVFILYGLSSLSFTYLISFTVKSPADGLSRCFLINIIAGLGFLILNVILPMVLSETRPKTVKFVRLLCLLFPSYGLSDAINGQGTYYFWKSQCKNIESAIIFGGIDCDTGIFGWDFPGLGAPVTFLIVTALVYFLALLAVDTYIGYLHNVKNICRPKFPSSSSEVDDDVQAEKYRVANMTPDEIKDHVLVMARLTKFYRRFLAVNNLSVAVEHGDCFGLLGVNGAGKTSAFKMLTGDENISYGKVWIEGYNIQSEMNSVKDKIGYCPQFDALLFEMTGFELLKMFCLIHGIPKEIIPRLIERLARDLAFEECLYRRTEGYSGGNKRKLSAAIALLGDPHIIYMDEPTSGIDPASRRKLWDMICLIRNSGKGIILTSHSMEECEALCTRVAIMVNGEFKCLGSTQHLKNKFSKGISLSIKLRKLEQSHGMNVDDEMSRREGIVTNFISKNFPGAVLKESRLRLLTFEIPLGVMPYSRIFGLMERNRDNLNMEDYSLTQATLEQIFIQFAQQQRTSDEDNKKKKNN</sequence>
<dbReference type="InterPro" id="IPR056264">
    <property type="entry name" value="R2_ABCA1-4-like"/>
</dbReference>
<feature type="transmembrane region" description="Helical" evidence="9">
    <location>
        <begin position="1083"/>
        <end position="1105"/>
    </location>
</feature>
<dbReference type="Gene3D" id="3.40.50.300">
    <property type="entry name" value="P-loop containing nucleotide triphosphate hydrolases"/>
    <property type="match status" value="2"/>
</dbReference>
<feature type="transmembrane region" description="Helical" evidence="9">
    <location>
        <begin position="360"/>
        <end position="383"/>
    </location>
</feature>
<dbReference type="InterPro" id="IPR003593">
    <property type="entry name" value="AAA+_ATPase"/>
</dbReference>
<evidence type="ECO:0000256" key="7">
    <source>
        <dbReference type="ARBA" id="ARBA00022989"/>
    </source>
</evidence>
<keyword evidence="6" id="KW-0067">ATP-binding</keyword>
<dbReference type="PANTHER" id="PTHR19229:SF250">
    <property type="entry name" value="ABC TRANSPORTER DOMAIN-CONTAINING PROTEIN-RELATED"/>
    <property type="match status" value="1"/>
</dbReference>
<dbReference type="GO" id="GO:0005319">
    <property type="term" value="F:lipid transporter activity"/>
    <property type="evidence" value="ECO:0007669"/>
    <property type="project" value="TreeGrafter"/>
</dbReference>
<reference evidence="11 12" key="1">
    <citation type="submission" date="2020-11" db="EMBL/GenBank/DDBJ databases">
        <authorList>
            <person name="Wallbank WR R."/>
            <person name="Pardo Diaz C."/>
            <person name="Kozak K."/>
            <person name="Martin S."/>
            <person name="Jiggins C."/>
            <person name="Moest M."/>
            <person name="Warren A I."/>
            <person name="Generalovic N T."/>
            <person name="Byers J.R.P. K."/>
            <person name="Montejo-Kovacevich G."/>
            <person name="Yen C E."/>
        </authorList>
    </citation>
    <scope>NUCLEOTIDE SEQUENCE [LARGE SCALE GENOMIC DNA]</scope>
</reference>
<evidence type="ECO:0000313" key="11">
    <source>
        <dbReference type="EMBL" id="CAD7079613.1"/>
    </source>
</evidence>
<evidence type="ECO:0000259" key="10">
    <source>
        <dbReference type="PROSITE" id="PS50893"/>
    </source>
</evidence>
<proteinExistence type="predicted"/>
<evidence type="ECO:0000256" key="9">
    <source>
        <dbReference type="SAM" id="Phobius"/>
    </source>
</evidence>
<dbReference type="SMART" id="SM00382">
    <property type="entry name" value="AAA"/>
    <property type="match status" value="2"/>
</dbReference>
<dbReference type="PANTHER" id="PTHR19229">
    <property type="entry name" value="ATP-BINDING CASSETTE TRANSPORTER SUBFAMILY A ABCA"/>
    <property type="match status" value="1"/>
</dbReference>
<dbReference type="GO" id="GO:0016020">
    <property type="term" value="C:membrane"/>
    <property type="evidence" value="ECO:0007669"/>
    <property type="project" value="UniProtKB-SubCell"/>
</dbReference>
<dbReference type="InterPro" id="IPR003439">
    <property type="entry name" value="ABC_transporter-like_ATP-bd"/>
</dbReference>
<dbReference type="Proteomes" id="UP000594454">
    <property type="component" value="Chromosome 1"/>
</dbReference>
<evidence type="ECO:0000256" key="6">
    <source>
        <dbReference type="ARBA" id="ARBA00022840"/>
    </source>
</evidence>
<dbReference type="InParanoid" id="A0A7R8UF77"/>
<organism evidence="11 12">
    <name type="scientific">Hermetia illucens</name>
    <name type="common">Black soldier fly</name>
    <dbReference type="NCBI Taxonomy" id="343691"/>
    <lineage>
        <taxon>Eukaryota</taxon>
        <taxon>Metazoa</taxon>
        <taxon>Ecdysozoa</taxon>
        <taxon>Arthropoda</taxon>
        <taxon>Hexapoda</taxon>
        <taxon>Insecta</taxon>
        <taxon>Pterygota</taxon>
        <taxon>Neoptera</taxon>
        <taxon>Endopterygota</taxon>
        <taxon>Diptera</taxon>
        <taxon>Brachycera</taxon>
        <taxon>Stratiomyomorpha</taxon>
        <taxon>Stratiomyidae</taxon>
        <taxon>Hermetiinae</taxon>
        <taxon>Hermetia</taxon>
    </lineage>
</organism>
<feature type="transmembrane region" description="Helical" evidence="9">
    <location>
        <begin position="968"/>
        <end position="990"/>
    </location>
</feature>
<dbReference type="FunFam" id="3.40.50.300:FF:000327">
    <property type="entry name" value="ATP-binding cassette sub-family A member 3"/>
    <property type="match status" value="1"/>
</dbReference>
<keyword evidence="4" id="KW-0677">Repeat</keyword>
<evidence type="ECO:0000256" key="4">
    <source>
        <dbReference type="ARBA" id="ARBA00022737"/>
    </source>
</evidence>
<feature type="transmembrane region" description="Helical" evidence="9">
    <location>
        <begin position="226"/>
        <end position="244"/>
    </location>
</feature>
<evidence type="ECO:0000256" key="8">
    <source>
        <dbReference type="ARBA" id="ARBA00023136"/>
    </source>
</evidence>
<evidence type="ECO:0000256" key="1">
    <source>
        <dbReference type="ARBA" id="ARBA00004141"/>
    </source>
</evidence>
<protein>
    <recommendedName>
        <fullName evidence="10">ABC transporter domain-containing protein</fullName>
    </recommendedName>
</protein>
<evidence type="ECO:0000256" key="3">
    <source>
        <dbReference type="ARBA" id="ARBA00022692"/>
    </source>
</evidence>
<feature type="transmembrane region" description="Helical" evidence="9">
    <location>
        <begin position="802"/>
        <end position="821"/>
    </location>
</feature>
<feature type="transmembrane region" description="Helical" evidence="9">
    <location>
        <begin position="1175"/>
        <end position="1199"/>
    </location>
</feature>
<feature type="transmembrane region" description="Helical" evidence="9">
    <location>
        <begin position="287"/>
        <end position="307"/>
    </location>
</feature>
<evidence type="ECO:0000313" key="12">
    <source>
        <dbReference type="Proteomes" id="UP000594454"/>
    </source>
</evidence>
<comment type="subcellular location">
    <subcellularLocation>
        <location evidence="1">Membrane</location>
        <topology evidence="1">Multi-pass membrane protein</topology>
    </subcellularLocation>
</comment>
<feature type="domain" description="ABC transporter" evidence="10">
    <location>
        <begin position="444"/>
        <end position="673"/>
    </location>
</feature>
<feature type="transmembrane region" description="Helical" evidence="9">
    <location>
        <begin position="1050"/>
        <end position="1071"/>
    </location>
</feature>
<dbReference type="Pfam" id="PF23321">
    <property type="entry name" value="R1_ABCA1"/>
    <property type="match status" value="1"/>
</dbReference>
<dbReference type="SUPFAM" id="SSF52540">
    <property type="entry name" value="P-loop containing nucleoside triphosphate hydrolases"/>
    <property type="match status" value="2"/>
</dbReference>
<keyword evidence="7 9" id="KW-1133">Transmembrane helix</keyword>
<dbReference type="EMBL" id="LR899009">
    <property type="protein sequence ID" value="CAD7079613.1"/>
    <property type="molecule type" value="Genomic_DNA"/>
</dbReference>
<dbReference type="InterPro" id="IPR013525">
    <property type="entry name" value="ABC2_TM"/>
</dbReference>
<dbReference type="InterPro" id="IPR027417">
    <property type="entry name" value="P-loop_NTPase"/>
</dbReference>
<dbReference type="CDD" id="cd03263">
    <property type="entry name" value="ABC_subfamily_A"/>
    <property type="match status" value="2"/>
</dbReference>
<feature type="transmembrane region" description="Helical" evidence="9">
    <location>
        <begin position="256"/>
        <end position="281"/>
    </location>
</feature>
<keyword evidence="12" id="KW-1185">Reference proteome</keyword>
<dbReference type="PROSITE" id="PS00211">
    <property type="entry name" value="ABC_TRANSPORTER_1"/>
    <property type="match status" value="1"/>
</dbReference>
<dbReference type="FunFam" id="3.40.50.300:FF:000298">
    <property type="entry name" value="ATP-binding cassette sub-family A member 12"/>
    <property type="match status" value="1"/>
</dbReference>
<evidence type="ECO:0000256" key="2">
    <source>
        <dbReference type="ARBA" id="ARBA00022448"/>
    </source>
</evidence>
<feature type="domain" description="ABC transporter" evidence="10">
    <location>
        <begin position="1241"/>
        <end position="1471"/>
    </location>
</feature>
<dbReference type="GO" id="GO:0140359">
    <property type="term" value="F:ABC-type transporter activity"/>
    <property type="evidence" value="ECO:0007669"/>
    <property type="project" value="InterPro"/>
</dbReference>
<feature type="non-terminal residue" evidence="11">
    <location>
        <position position="1"/>
    </location>
</feature>
<keyword evidence="5" id="KW-0547">Nucleotide-binding</keyword>
<gene>
    <name evidence="11" type="ORF">HERILL_LOCUS2824</name>
</gene>
<dbReference type="InterPro" id="IPR026082">
    <property type="entry name" value="ABCA"/>
</dbReference>
<dbReference type="PROSITE" id="PS50893">
    <property type="entry name" value="ABC_TRANSPORTER_2"/>
    <property type="match status" value="2"/>
</dbReference>
<dbReference type="GO" id="GO:0016887">
    <property type="term" value="F:ATP hydrolysis activity"/>
    <property type="evidence" value="ECO:0007669"/>
    <property type="project" value="InterPro"/>
</dbReference>
<keyword evidence="2" id="KW-0813">Transport</keyword>
<keyword evidence="8 9" id="KW-0472">Membrane</keyword>
<dbReference type="OrthoDB" id="6512918at2759"/>
<dbReference type="GO" id="GO:0005524">
    <property type="term" value="F:ATP binding"/>
    <property type="evidence" value="ECO:0007669"/>
    <property type="project" value="UniProtKB-KW"/>
</dbReference>